<keyword evidence="2" id="KW-1185">Reference proteome</keyword>
<evidence type="ECO:0000313" key="2">
    <source>
        <dbReference type="Proteomes" id="UP001162480"/>
    </source>
</evidence>
<sequence length="102" mass="9887">MCVIFHRQKMISRKSASPAKSHGKLSRECASCGGCGTGRCISIGGCGRGCSGSGLFSRTASFGGSGCSETYAGCIGSSTGSGGSGCTGGVAYAGRCGVEVAV</sequence>
<gene>
    <name evidence="1" type="ORF">OCTVUL_1B031105</name>
</gene>
<protein>
    <submittedName>
        <fullName evidence="1">Uncharacterized protein</fullName>
    </submittedName>
</protein>
<organism evidence="1 2">
    <name type="scientific">Octopus vulgaris</name>
    <name type="common">Common octopus</name>
    <dbReference type="NCBI Taxonomy" id="6645"/>
    <lineage>
        <taxon>Eukaryota</taxon>
        <taxon>Metazoa</taxon>
        <taxon>Spiralia</taxon>
        <taxon>Lophotrochozoa</taxon>
        <taxon>Mollusca</taxon>
        <taxon>Cephalopoda</taxon>
        <taxon>Coleoidea</taxon>
        <taxon>Octopodiformes</taxon>
        <taxon>Octopoda</taxon>
        <taxon>Incirrata</taxon>
        <taxon>Octopodidae</taxon>
        <taxon>Octopus</taxon>
    </lineage>
</organism>
<dbReference type="Proteomes" id="UP001162480">
    <property type="component" value="Chromosome 2"/>
</dbReference>
<dbReference type="AlphaFoldDB" id="A0AA36EYS8"/>
<dbReference type="EMBL" id="OX597815">
    <property type="protein sequence ID" value="CAI9717050.1"/>
    <property type="molecule type" value="Genomic_DNA"/>
</dbReference>
<proteinExistence type="predicted"/>
<name>A0AA36EYS8_OCTVU</name>
<reference evidence="1" key="1">
    <citation type="submission" date="2023-08" db="EMBL/GenBank/DDBJ databases">
        <authorList>
            <person name="Alioto T."/>
            <person name="Alioto T."/>
            <person name="Gomez Garrido J."/>
        </authorList>
    </citation>
    <scope>NUCLEOTIDE SEQUENCE</scope>
</reference>
<accession>A0AA36EYS8</accession>
<evidence type="ECO:0000313" key="1">
    <source>
        <dbReference type="EMBL" id="CAI9717050.1"/>
    </source>
</evidence>